<dbReference type="GO" id="GO:0043596">
    <property type="term" value="C:nuclear replication fork"/>
    <property type="evidence" value="ECO:0007669"/>
    <property type="project" value="TreeGrafter"/>
</dbReference>
<feature type="region of interest" description="Disordered" evidence="5">
    <location>
        <begin position="1146"/>
        <end position="1192"/>
    </location>
</feature>
<keyword evidence="4" id="KW-0539">Nucleus</keyword>
<reference evidence="8" key="1">
    <citation type="journal article" date="2012" name="Proc. Natl. Acad. Sci. U.S.A.">
        <title>Antigenic diversity is generated by distinct evolutionary mechanisms in African trypanosome species.</title>
        <authorList>
            <person name="Jackson A.P."/>
            <person name="Berry A."/>
            <person name="Aslett M."/>
            <person name="Allison H.C."/>
            <person name="Burton P."/>
            <person name="Vavrova-Anderson J."/>
            <person name="Brown R."/>
            <person name="Browne H."/>
            <person name="Corton N."/>
            <person name="Hauser H."/>
            <person name="Gamble J."/>
            <person name="Gilderthorp R."/>
            <person name="Marcello L."/>
            <person name="McQuillan J."/>
            <person name="Otto T.D."/>
            <person name="Quail M.A."/>
            <person name="Sanders M.J."/>
            <person name="van Tonder A."/>
            <person name="Ginger M.L."/>
            <person name="Field M.C."/>
            <person name="Barry J.D."/>
            <person name="Hertz-Fowler C."/>
            <person name="Berriman M."/>
        </authorList>
    </citation>
    <scope>NUCLEOTIDE SEQUENCE</scope>
    <source>
        <strain evidence="8">Y486</strain>
    </source>
</reference>
<keyword evidence="2" id="KW-0853">WD repeat</keyword>
<feature type="domain" description="WDHD1/CFT4 helical bundle" evidence="7">
    <location>
        <begin position="919"/>
        <end position="995"/>
    </location>
</feature>
<evidence type="ECO:0000259" key="7">
    <source>
        <dbReference type="Pfam" id="PF20946"/>
    </source>
</evidence>
<dbReference type="GO" id="GO:0006261">
    <property type="term" value="P:DNA-templated DNA replication"/>
    <property type="evidence" value="ECO:0007669"/>
    <property type="project" value="TreeGrafter"/>
</dbReference>
<feature type="compositionally biased region" description="Polar residues" evidence="5">
    <location>
        <begin position="449"/>
        <end position="463"/>
    </location>
</feature>
<dbReference type="GO" id="GO:0006281">
    <property type="term" value="P:DNA repair"/>
    <property type="evidence" value="ECO:0007669"/>
    <property type="project" value="TreeGrafter"/>
</dbReference>
<feature type="region of interest" description="Disordered" evidence="5">
    <location>
        <begin position="1038"/>
        <end position="1065"/>
    </location>
</feature>
<protein>
    <submittedName>
        <fullName evidence="8">Uncharacterized protein</fullName>
    </submittedName>
</protein>
<comment type="subcellular location">
    <subcellularLocation>
        <location evidence="1">Nucleus</location>
    </subcellularLocation>
</comment>
<dbReference type="VEuPathDB" id="TriTrypDB:TvY486_0101990"/>
<dbReference type="EMBL" id="HE573017">
    <property type="protein sequence ID" value="CCC46552.1"/>
    <property type="molecule type" value="Genomic_DNA"/>
</dbReference>
<dbReference type="InterPro" id="IPR015943">
    <property type="entry name" value="WD40/YVTN_repeat-like_dom_sf"/>
</dbReference>
<organism evidence="8">
    <name type="scientific">Trypanosoma vivax (strain Y486)</name>
    <dbReference type="NCBI Taxonomy" id="1055687"/>
    <lineage>
        <taxon>Eukaryota</taxon>
        <taxon>Discoba</taxon>
        <taxon>Euglenozoa</taxon>
        <taxon>Kinetoplastea</taxon>
        <taxon>Metakinetoplastina</taxon>
        <taxon>Trypanosomatida</taxon>
        <taxon>Trypanosomatidae</taxon>
        <taxon>Trypanosoma</taxon>
        <taxon>Duttonella</taxon>
    </lineage>
</organism>
<evidence type="ECO:0000256" key="5">
    <source>
        <dbReference type="SAM" id="MobiDB-lite"/>
    </source>
</evidence>
<dbReference type="GO" id="GO:0003682">
    <property type="term" value="F:chromatin binding"/>
    <property type="evidence" value="ECO:0007669"/>
    <property type="project" value="TreeGrafter"/>
</dbReference>
<dbReference type="PANTHER" id="PTHR19932">
    <property type="entry name" value="WD REPEAT AND HMG-BOX DNA BINDING PROTEIN"/>
    <property type="match status" value="1"/>
</dbReference>
<dbReference type="GO" id="GO:0000278">
    <property type="term" value="P:mitotic cell cycle"/>
    <property type="evidence" value="ECO:0007669"/>
    <property type="project" value="TreeGrafter"/>
</dbReference>
<name>G0TRI7_TRYVY</name>
<dbReference type="InterPro" id="IPR001680">
    <property type="entry name" value="WD40_rpt"/>
</dbReference>
<evidence type="ECO:0000256" key="2">
    <source>
        <dbReference type="ARBA" id="ARBA00022574"/>
    </source>
</evidence>
<dbReference type="OMA" id="SVGYIHC"/>
<sequence length="1400" mass="151207">MNLPEHKIHQEGTTRVSTDGGYTLTGGPDGVVALLLLRRFPTKPLVWKRKCHEGAVTCVQLHAVLNLAVSCGRDGIVMLHENVIPDNIKGGIKGVNENGGGNATSAHIARAVCRVTGELRVVLFDAERRRIFIGGDSLRCLHMLKDRYVAQTIPTHVPYPLVSLALSPCGNLLAIASSSSALSVVSVCPAHLEQVQLGSQKSVEEGTLSQGDAQNRRIEHLKNVKITCDAALTPIMKRDDAVAFRLSWCRAGDNNDTLFLFVPGITESRAFRLVSTKESPYSYNLESVGNVDSLDLANLIGVTCYPLSARTLCAVLVGTSGVVVTKVDCRNWSVKLHRKQNCTDVTDAVVDMVSGDIVVGTRSGTVMYMQREAPKLLVDRREVNGTGTGVSRKTEKLDAQSLGSGSQSSSQCSQTKDRSVNRSTGSSDVGNYTPVEDNSDGSGDDVTVYSGTSSSASNENLKQVVSDLKRTNPGYDEAINGKERPSRWRQDDPRKVVRALEQERGKGQTRSAFLDDEAEESSGDGGVSRHSRGSSSSRGWCVARGWHGSVNRGNEEDMDGTEYGSVLGKQSHGSSQQQQQTGTGIESPKGKSENAPAGIEDYFFQIGSTPVGEGGTCYLAYNSVGYIHCTPDGTTIHFHDMSLKPVRVLERGAILMAALSPVGAAFVIAQELTEMDCVDDTVPCLTIYFRTFISIGAQSDWRVRLNAGEVVRCLAVGVRHTAVSTSYYLRIFSLSGLQLAVVSLFPRIVTMVGTNSQKIMQFYGEEFDPLAVCYLETGGEMKVQVLDVGSRTVVVPATTVPLTPTHQLQWMGWSDDGPLHIVDTAGVLQMFTKNWGGSWVPLYDPRCLSDQTYNLWIWGVSDEAMLAYRSCKSDPPYPAAAAGALPTERVKLFIPLLRGGTEREMVTWDRLLRQEIRTDEIKRCSEFYTDAIARRDVLHDKEILKLFNGAVQEQQTSRALELAMFLELRENIEVCAKEANAQGQAQLVQKLVCLLDMRTKTKRKRRCSLPLERSAVSEKERDMLLRKLLAKEKFGNVAGSGKKEGADGASTNGDAATVPPENRSLPAESVVSVEQGSVHECNSQTRRVKFMDEQAPIPKQLKSATTATDAGACGITPSSGDSVVSTISYPSPHKPMNPFKSLSVNRTADATSAPEPPKQLQKPVNPFKGAAKSNVPTRTPLDGPEGKSREEQKLSSAFFSSLATSANLSQNTCSLDGGDELQCTPPPSMDTSNTTRLGQSPSYTNAASSMLPSHNGINVQSPGAASVRSCDNGGIGKCNSVAKHTKRSSPARASVSSRGSLTITQFIPKVQPAQSIQTNCPDEAVDPFLDISDGTPVSLDSLLVDVGHEPSEPSVPRSASFGAALRKRYREEDGESSSESASTNVVEKQDGADLHNLQVS</sequence>
<evidence type="ECO:0000256" key="4">
    <source>
        <dbReference type="ARBA" id="ARBA00023242"/>
    </source>
</evidence>
<dbReference type="SMART" id="SM00320">
    <property type="entry name" value="WD40"/>
    <property type="match status" value="2"/>
</dbReference>
<feature type="compositionally biased region" description="Low complexity" evidence="5">
    <location>
        <begin position="570"/>
        <end position="584"/>
    </location>
</feature>
<accession>G0TRI7</accession>
<gene>
    <name evidence="8" type="ORF">TVY486_0101990</name>
</gene>
<feature type="domain" description="WDHD1/CFT4 second beta-propeller" evidence="6">
    <location>
        <begin position="604"/>
        <end position="888"/>
    </location>
</feature>
<dbReference type="InterPro" id="IPR022100">
    <property type="entry name" value="WDHD1/CFT4_beta-prop_2nd"/>
</dbReference>
<evidence type="ECO:0000259" key="6">
    <source>
        <dbReference type="Pfam" id="PF12341"/>
    </source>
</evidence>
<feature type="compositionally biased region" description="Basic and acidic residues" evidence="5">
    <location>
        <begin position="479"/>
        <end position="506"/>
    </location>
</feature>
<evidence type="ECO:0000256" key="3">
    <source>
        <dbReference type="ARBA" id="ARBA00022737"/>
    </source>
</evidence>
<feature type="region of interest" description="Disordered" evidence="5">
    <location>
        <begin position="379"/>
        <end position="592"/>
    </location>
</feature>
<dbReference type="Gene3D" id="2.130.10.10">
    <property type="entry name" value="YVTN repeat-like/Quinoprotein amine dehydrogenase"/>
    <property type="match status" value="1"/>
</dbReference>
<feature type="compositionally biased region" description="Low complexity" evidence="5">
    <location>
        <begin position="400"/>
        <end position="414"/>
    </location>
</feature>
<dbReference type="PANTHER" id="PTHR19932:SF10">
    <property type="entry name" value="WD REPEAT AND HMG-BOX DNA-BINDING PROTEIN 1"/>
    <property type="match status" value="1"/>
</dbReference>
<dbReference type="InterPro" id="IPR036322">
    <property type="entry name" value="WD40_repeat_dom_sf"/>
</dbReference>
<dbReference type="Pfam" id="PF12341">
    <property type="entry name" value="Mcl1_mid"/>
    <property type="match status" value="1"/>
</dbReference>
<evidence type="ECO:0000256" key="1">
    <source>
        <dbReference type="ARBA" id="ARBA00004123"/>
    </source>
</evidence>
<dbReference type="SUPFAM" id="SSF50978">
    <property type="entry name" value="WD40 repeat-like"/>
    <property type="match status" value="1"/>
</dbReference>
<feature type="compositionally biased region" description="Basic and acidic residues" evidence="5">
    <location>
        <begin position="1"/>
        <end position="12"/>
    </location>
</feature>
<feature type="region of interest" description="Disordered" evidence="5">
    <location>
        <begin position="1"/>
        <end position="21"/>
    </location>
</feature>
<feature type="compositionally biased region" description="Polar residues" evidence="5">
    <location>
        <begin position="421"/>
        <end position="430"/>
    </location>
</feature>
<feature type="compositionally biased region" description="Polar residues" evidence="5">
    <location>
        <begin position="1229"/>
        <end position="1263"/>
    </location>
</feature>
<feature type="region of interest" description="Disordered" evidence="5">
    <location>
        <begin position="1347"/>
        <end position="1400"/>
    </location>
</feature>
<dbReference type="InterPro" id="IPR048591">
    <property type="entry name" value="WDHD1/CFT4_hel"/>
</dbReference>
<proteinExistence type="predicted"/>
<evidence type="ECO:0000313" key="8">
    <source>
        <dbReference type="EMBL" id="CCC46552.1"/>
    </source>
</evidence>
<keyword evidence="3" id="KW-0677">Repeat</keyword>
<feature type="region of interest" description="Disordered" evidence="5">
    <location>
        <begin position="1211"/>
        <end position="1268"/>
    </location>
</feature>
<dbReference type="Pfam" id="PF20946">
    <property type="entry name" value="Ctf4_C"/>
    <property type="match status" value="1"/>
</dbReference>